<comment type="caution">
    <text evidence="1">The sequence shown here is derived from an EMBL/GenBank/DDBJ whole genome shotgun (WGS) entry which is preliminary data.</text>
</comment>
<organism evidence="1 2">
    <name type="scientific">Oryza meyeriana var. granulata</name>
    <dbReference type="NCBI Taxonomy" id="110450"/>
    <lineage>
        <taxon>Eukaryota</taxon>
        <taxon>Viridiplantae</taxon>
        <taxon>Streptophyta</taxon>
        <taxon>Embryophyta</taxon>
        <taxon>Tracheophyta</taxon>
        <taxon>Spermatophyta</taxon>
        <taxon>Magnoliopsida</taxon>
        <taxon>Liliopsida</taxon>
        <taxon>Poales</taxon>
        <taxon>Poaceae</taxon>
        <taxon>BOP clade</taxon>
        <taxon>Oryzoideae</taxon>
        <taxon>Oryzeae</taxon>
        <taxon>Oryzinae</taxon>
        <taxon>Oryza</taxon>
        <taxon>Oryza meyeriana</taxon>
    </lineage>
</organism>
<accession>A0A6G1BWI3</accession>
<evidence type="ECO:0000313" key="2">
    <source>
        <dbReference type="Proteomes" id="UP000479710"/>
    </source>
</evidence>
<sequence length="96" mass="10156">METETRSASRLAETAVGGGDNEFGLDHAALVEMTVAAAVGEMRTEGIAAARRDTDSSMQTFGVAGRGKPAVRWRVLQRGLGSPAARCTMRTETTRS</sequence>
<dbReference type="Proteomes" id="UP000479710">
    <property type="component" value="Unassembled WGS sequence"/>
</dbReference>
<evidence type="ECO:0000313" key="1">
    <source>
        <dbReference type="EMBL" id="KAF0892004.1"/>
    </source>
</evidence>
<reference evidence="1 2" key="1">
    <citation type="submission" date="2019-11" db="EMBL/GenBank/DDBJ databases">
        <title>Whole genome sequence of Oryza granulata.</title>
        <authorList>
            <person name="Li W."/>
        </authorList>
    </citation>
    <scope>NUCLEOTIDE SEQUENCE [LARGE SCALE GENOMIC DNA]</scope>
    <source>
        <strain evidence="2">cv. Menghai</strain>
        <tissue evidence="1">Leaf</tissue>
    </source>
</reference>
<proteinExistence type="predicted"/>
<dbReference type="AlphaFoldDB" id="A0A6G1BWI3"/>
<keyword evidence="2" id="KW-1185">Reference proteome</keyword>
<dbReference type="EMBL" id="SPHZ02000011">
    <property type="protein sequence ID" value="KAF0892004.1"/>
    <property type="molecule type" value="Genomic_DNA"/>
</dbReference>
<gene>
    <name evidence="1" type="ORF">E2562_012484</name>
</gene>
<protein>
    <submittedName>
        <fullName evidence="1">Uncharacterized protein</fullName>
    </submittedName>
</protein>
<name>A0A6G1BWI3_9ORYZ</name>